<accession>A0A1I7A2Y9</accession>
<evidence type="ECO:0000313" key="8">
    <source>
        <dbReference type="EMBL" id="SFT69271.1"/>
    </source>
</evidence>
<comment type="catalytic activity">
    <reaction evidence="1 7">
        <text>L-glutamate = D-glutamate</text>
        <dbReference type="Rhea" id="RHEA:12813"/>
        <dbReference type="ChEBI" id="CHEBI:29985"/>
        <dbReference type="ChEBI" id="CHEBI:29986"/>
        <dbReference type="EC" id="5.1.1.3"/>
    </reaction>
</comment>
<dbReference type="InterPro" id="IPR033134">
    <property type="entry name" value="Asp/Glu_racemase_AS_2"/>
</dbReference>
<dbReference type="NCBIfam" id="TIGR00067">
    <property type="entry name" value="glut_race"/>
    <property type="match status" value="1"/>
</dbReference>
<dbReference type="HAMAP" id="MF_00258">
    <property type="entry name" value="Glu_racemase"/>
    <property type="match status" value="1"/>
</dbReference>
<evidence type="ECO:0000256" key="2">
    <source>
        <dbReference type="ARBA" id="ARBA00013090"/>
    </source>
</evidence>
<dbReference type="AlphaFoldDB" id="A0A1I7A2Y9"/>
<dbReference type="InterPro" id="IPR001920">
    <property type="entry name" value="Asp/Glu_race"/>
</dbReference>
<organism evidence="8 9">
    <name type="scientific">Lishizhenia tianjinensis</name>
    <dbReference type="NCBI Taxonomy" id="477690"/>
    <lineage>
        <taxon>Bacteria</taxon>
        <taxon>Pseudomonadati</taxon>
        <taxon>Bacteroidota</taxon>
        <taxon>Flavobacteriia</taxon>
        <taxon>Flavobacteriales</taxon>
        <taxon>Crocinitomicaceae</taxon>
        <taxon>Lishizhenia</taxon>
    </lineage>
</organism>
<keyword evidence="6 7" id="KW-0961">Cell wall biogenesis/degradation</keyword>
<dbReference type="Pfam" id="PF01177">
    <property type="entry name" value="Asp_Glu_race"/>
    <property type="match status" value="1"/>
</dbReference>
<dbReference type="PROSITE" id="PS00924">
    <property type="entry name" value="ASP_GLU_RACEMASE_2"/>
    <property type="match status" value="1"/>
</dbReference>
<feature type="binding site" evidence="7">
    <location>
        <begin position="13"/>
        <end position="14"/>
    </location>
    <ligand>
        <name>substrate</name>
    </ligand>
</feature>
<keyword evidence="9" id="KW-1185">Reference proteome</keyword>
<sequence length="276" mass="31312">MQNNHKGYIGVFDSGYGGLTILKEFQKRLPQYDYIYLGDNARAPYGTRSFEVVYQYTLECVEFLFAQGCEIIILACNTASAQALRTIQQKVLPIKYPGKKVLGVLRPSTEMVGELSKTKVVGVLATTGTVKSESYKIEIEKFTPGVKVVQQACPLWVPIIEANQHTTKEGEAIFKKDIDVFLEAHPKVDTIVLGCTHYPLIYNYLRSIIPAHIQLVTQGEIVAERLEDYLNRHTEISTRLNRGTTLQFYSSENSEDFKSYLKENDWGDQKVNHFTL</sequence>
<evidence type="ECO:0000256" key="1">
    <source>
        <dbReference type="ARBA" id="ARBA00001602"/>
    </source>
</evidence>
<reference evidence="8 9" key="1">
    <citation type="submission" date="2016-10" db="EMBL/GenBank/DDBJ databases">
        <authorList>
            <person name="de Groot N.N."/>
        </authorList>
    </citation>
    <scope>NUCLEOTIDE SEQUENCE [LARGE SCALE GENOMIC DNA]</scope>
    <source>
        <strain evidence="8 9">CGMCC 1.7005</strain>
    </source>
</reference>
<dbReference type="GO" id="GO:0009252">
    <property type="term" value="P:peptidoglycan biosynthetic process"/>
    <property type="evidence" value="ECO:0007669"/>
    <property type="project" value="UniProtKB-UniRule"/>
</dbReference>
<dbReference type="EC" id="5.1.1.3" evidence="2 7"/>
<dbReference type="FunFam" id="3.40.50.1860:FF:000001">
    <property type="entry name" value="Glutamate racemase"/>
    <property type="match status" value="1"/>
</dbReference>
<protein>
    <recommendedName>
        <fullName evidence="2 7">Glutamate racemase</fullName>
        <ecNumber evidence="2 7">5.1.1.3</ecNumber>
    </recommendedName>
</protein>
<dbReference type="InterPro" id="IPR018187">
    <property type="entry name" value="Asp/Glu_racemase_AS_1"/>
</dbReference>
<evidence type="ECO:0000256" key="7">
    <source>
        <dbReference type="HAMAP-Rule" id="MF_00258"/>
    </source>
</evidence>
<feature type="binding site" evidence="7">
    <location>
        <begin position="45"/>
        <end position="46"/>
    </location>
    <ligand>
        <name>substrate</name>
    </ligand>
</feature>
<keyword evidence="5 7" id="KW-0413">Isomerase</keyword>
<dbReference type="Proteomes" id="UP000236454">
    <property type="component" value="Unassembled WGS sequence"/>
</dbReference>
<evidence type="ECO:0000256" key="5">
    <source>
        <dbReference type="ARBA" id="ARBA00023235"/>
    </source>
</evidence>
<dbReference type="RefSeq" id="WP_090248660.1">
    <property type="nucleotide sequence ID" value="NZ_FPAS01000002.1"/>
</dbReference>
<dbReference type="PANTHER" id="PTHR21198:SF2">
    <property type="entry name" value="GLUTAMATE RACEMASE"/>
    <property type="match status" value="1"/>
</dbReference>
<dbReference type="GO" id="GO:0071555">
    <property type="term" value="P:cell wall organization"/>
    <property type="evidence" value="ECO:0007669"/>
    <property type="project" value="UniProtKB-KW"/>
</dbReference>
<feature type="binding site" evidence="7">
    <location>
        <begin position="77"/>
        <end position="78"/>
    </location>
    <ligand>
        <name>substrate</name>
    </ligand>
</feature>
<name>A0A1I7A2Y9_9FLAO</name>
<dbReference type="EMBL" id="FPAS01000002">
    <property type="protein sequence ID" value="SFT69271.1"/>
    <property type="molecule type" value="Genomic_DNA"/>
</dbReference>
<dbReference type="STRING" id="477690.SAMN05216474_1850"/>
<comment type="function">
    <text evidence="7">Provides the (R)-glutamate required for cell wall biosynthesis.</text>
</comment>
<feature type="binding site" evidence="7">
    <location>
        <begin position="196"/>
        <end position="197"/>
    </location>
    <ligand>
        <name>substrate</name>
    </ligand>
</feature>
<proteinExistence type="inferred from homology"/>
<dbReference type="PROSITE" id="PS00923">
    <property type="entry name" value="ASP_GLU_RACEMASE_1"/>
    <property type="match status" value="1"/>
</dbReference>
<dbReference type="PANTHER" id="PTHR21198">
    <property type="entry name" value="GLUTAMATE RACEMASE"/>
    <property type="match status" value="1"/>
</dbReference>
<dbReference type="SUPFAM" id="SSF53681">
    <property type="entry name" value="Aspartate/glutamate racemase"/>
    <property type="match status" value="2"/>
</dbReference>
<comment type="pathway">
    <text evidence="7">Cell wall biogenesis; peptidoglycan biosynthesis.</text>
</comment>
<evidence type="ECO:0000256" key="6">
    <source>
        <dbReference type="ARBA" id="ARBA00023316"/>
    </source>
</evidence>
<dbReference type="GO" id="GO:0008881">
    <property type="term" value="F:glutamate racemase activity"/>
    <property type="evidence" value="ECO:0007669"/>
    <property type="project" value="UniProtKB-UniRule"/>
</dbReference>
<evidence type="ECO:0000313" key="9">
    <source>
        <dbReference type="Proteomes" id="UP000236454"/>
    </source>
</evidence>
<evidence type="ECO:0000256" key="4">
    <source>
        <dbReference type="ARBA" id="ARBA00022984"/>
    </source>
</evidence>
<dbReference type="Gene3D" id="3.40.50.1860">
    <property type="match status" value="2"/>
</dbReference>
<dbReference type="UniPathway" id="UPA00219"/>
<dbReference type="InterPro" id="IPR004391">
    <property type="entry name" value="Glu_race"/>
</dbReference>
<feature type="active site" description="Proton donor/acceptor" evidence="7">
    <location>
        <position position="76"/>
    </location>
</feature>
<dbReference type="OrthoDB" id="9801055at2"/>
<keyword evidence="3 7" id="KW-0133">Cell shape</keyword>
<keyword evidence="4 7" id="KW-0573">Peptidoglycan synthesis</keyword>
<evidence type="ECO:0000256" key="3">
    <source>
        <dbReference type="ARBA" id="ARBA00022960"/>
    </source>
</evidence>
<comment type="similarity">
    <text evidence="7">Belongs to the aspartate/glutamate racemases family.</text>
</comment>
<dbReference type="GO" id="GO:0008360">
    <property type="term" value="P:regulation of cell shape"/>
    <property type="evidence" value="ECO:0007669"/>
    <property type="project" value="UniProtKB-KW"/>
</dbReference>
<gene>
    <name evidence="7" type="primary">murI</name>
    <name evidence="8" type="ORF">SAMN05216474_1850</name>
</gene>
<feature type="active site" description="Proton donor/acceptor" evidence="7">
    <location>
        <position position="195"/>
    </location>
</feature>
<dbReference type="InterPro" id="IPR015942">
    <property type="entry name" value="Asp/Glu/hydantoin_racemase"/>
</dbReference>